<accession>X1EUC5</accession>
<comment type="caution">
    <text evidence="1">The sequence shown here is derived from an EMBL/GenBank/DDBJ whole genome shotgun (WGS) entry which is preliminary data.</text>
</comment>
<feature type="non-terminal residue" evidence="1">
    <location>
        <position position="50"/>
    </location>
</feature>
<protein>
    <submittedName>
        <fullName evidence="1">Uncharacterized protein</fullName>
    </submittedName>
</protein>
<name>X1EUC5_9ZZZZ</name>
<organism evidence="1">
    <name type="scientific">marine sediment metagenome</name>
    <dbReference type="NCBI Taxonomy" id="412755"/>
    <lineage>
        <taxon>unclassified sequences</taxon>
        <taxon>metagenomes</taxon>
        <taxon>ecological metagenomes</taxon>
    </lineage>
</organism>
<gene>
    <name evidence="1" type="ORF">S01H4_52385</name>
</gene>
<dbReference type="AlphaFoldDB" id="X1EUC5"/>
<sequence>MLEYLSDEAMMTDVLRFFNGELDRGSAKTIYAVLITRRTYRNPLTADGFF</sequence>
<reference evidence="1" key="1">
    <citation type="journal article" date="2014" name="Front. Microbiol.">
        <title>High frequency of phylogenetically diverse reductive dehalogenase-homologous genes in deep subseafloor sedimentary metagenomes.</title>
        <authorList>
            <person name="Kawai M."/>
            <person name="Futagami T."/>
            <person name="Toyoda A."/>
            <person name="Takaki Y."/>
            <person name="Nishi S."/>
            <person name="Hori S."/>
            <person name="Arai W."/>
            <person name="Tsubouchi T."/>
            <person name="Morono Y."/>
            <person name="Uchiyama I."/>
            <person name="Ito T."/>
            <person name="Fujiyama A."/>
            <person name="Inagaki F."/>
            <person name="Takami H."/>
        </authorList>
    </citation>
    <scope>NUCLEOTIDE SEQUENCE</scope>
    <source>
        <strain evidence="1">Expedition CK06-06</strain>
    </source>
</reference>
<dbReference type="EMBL" id="BART01029922">
    <property type="protein sequence ID" value="GAH12243.1"/>
    <property type="molecule type" value="Genomic_DNA"/>
</dbReference>
<proteinExistence type="predicted"/>
<evidence type="ECO:0000313" key="1">
    <source>
        <dbReference type="EMBL" id="GAH12243.1"/>
    </source>
</evidence>